<accession>A0A8C1N917</accession>
<evidence type="ECO:0000313" key="2">
    <source>
        <dbReference type="Proteomes" id="UP000694427"/>
    </source>
</evidence>
<organism evidence="1 2">
    <name type="scientific">Cyprinus carpio</name>
    <name type="common">Common carp</name>
    <dbReference type="NCBI Taxonomy" id="7962"/>
    <lineage>
        <taxon>Eukaryota</taxon>
        <taxon>Metazoa</taxon>
        <taxon>Chordata</taxon>
        <taxon>Craniata</taxon>
        <taxon>Vertebrata</taxon>
        <taxon>Euteleostomi</taxon>
        <taxon>Actinopterygii</taxon>
        <taxon>Neopterygii</taxon>
        <taxon>Teleostei</taxon>
        <taxon>Ostariophysi</taxon>
        <taxon>Cypriniformes</taxon>
        <taxon>Cyprinidae</taxon>
        <taxon>Cyprininae</taxon>
        <taxon>Cyprinus</taxon>
    </lineage>
</organism>
<dbReference type="Proteomes" id="UP000694427">
    <property type="component" value="Unplaced"/>
</dbReference>
<proteinExistence type="predicted"/>
<dbReference type="Ensembl" id="ENSCCRT00010097253.1">
    <property type="protein sequence ID" value="ENSCCRP00010087688.1"/>
    <property type="gene ID" value="ENSCCRG00010038318.1"/>
</dbReference>
<keyword evidence="2" id="KW-1185">Reference proteome</keyword>
<protein>
    <submittedName>
        <fullName evidence="1">Uncharacterized protein</fullName>
    </submittedName>
</protein>
<name>A0A8C1N917_CYPCA</name>
<dbReference type="AlphaFoldDB" id="A0A8C1N917"/>
<reference evidence="1" key="2">
    <citation type="submission" date="2025-09" db="UniProtKB">
        <authorList>
            <consortium name="Ensembl"/>
        </authorList>
    </citation>
    <scope>IDENTIFICATION</scope>
</reference>
<reference evidence="1" key="1">
    <citation type="submission" date="2025-08" db="UniProtKB">
        <authorList>
            <consortium name="Ensembl"/>
        </authorList>
    </citation>
    <scope>IDENTIFICATION</scope>
</reference>
<sequence length="105" mass="11962">FHRMSFSVLWDSSSSSHTQSTGPVTFRKIACIGCISIFWFPFMACTTAKRYGECFCLPLIDEFGLMRVSMRLINDCLLSYFCCPCAWCQMSQEMDAHETVTSQPS</sequence>
<evidence type="ECO:0000313" key="1">
    <source>
        <dbReference type="Ensembl" id="ENSCCRP00010087688.1"/>
    </source>
</evidence>